<dbReference type="Pfam" id="PF06071">
    <property type="entry name" value="YchF-GTPase_C"/>
    <property type="match status" value="1"/>
</dbReference>
<evidence type="ECO:0000256" key="1">
    <source>
        <dbReference type="ARBA" id="ARBA00022741"/>
    </source>
</evidence>
<dbReference type="InterPro" id="IPR004095">
    <property type="entry name" value="TGS"/>
</dbReference>
<dbReference type="EMBL" id="JAGQLG010000135">
    <property type="protein sequence ID" value="MCA9382443.1"/>
    <property type="molecule type" value="Genomic_DNA"/>
</dbReference>
<dbReference type="InterPro" id="IPR013029">
    <property type="entry name" value="YchF_C"/>
</dbReference>
<dbReference type="PANTHER" id="PTHR23305">
    <property type="entry name" value="OBG GTPASE FAMILY"/>
    <property type="match status" value="1"/>
</dbReference>
<dbReference type="AlphaFoldDB" id="A0A955L4F8"/>
<gene>
    <name evidence="5" type="ORF">KC660_03490</name>
</gene>
<dbReference type="Gene3D" id="1.10.150.300">
    <property type="entry name" value="TGS-like domain"/>
    <property type="match status" value="1"/>
</dbReference>
<dbReference type="InterPro" id="IPR031167">
    <property type="entry name" value="G_OBG"/>
</dbReference>
<sequence>GNKFLSHIKETDVIVHLVRMFEDENVIHVDGKYDPVSDIDTIRTELLLKDMETLTSTIKKSEKFGKFDKEIAAFVNVLKELELALSNGEDALKFITNRDIEKDVLNKIKQMQLITAKPVIYCVNVDEHNLGKEDDYYREKLKLNPDELVVEISAKLENELLELDDDERKQYLEQLGIAITGLEKMVQVCYKLLGLISFFTAGEKEIRAWTIHEGTKVDAAAGVIHTDFMQRFIKAEVVHYSDFVQSSGWNALRTSGKVKLEGRDYTVEDGDVIIIKHGAS</sequence>
<evidence type="ECO:0000313" key="5">
    <source>
        <dbReference type="EMBL" id="MCA9382443.1"/>
    </source>
</evidence>
<dbReference type="FunFam" id="3.10.20.30:FF:000001">
    <property type="entry name" value="Ribosome-binding ATPase YchF"/>
    <property type="match status" value="1"/>
</dbReference>
<dbReference type="GO" id="GO:0005524">
    <property type="term" value="F:ATP binding"/>
    <property type="evidence" value="ECO:0007669"/>
    <property type="project" value="UniProtKB-KW"/>
</dbReference>
<protein>
    <submittedName>
        <fullName evidence="5">DUF933 domain-containing protein</fullName>
    </submittedName>
</protein>
<evidence type="ECO:0000313" key="6">
    <source>
        <dbReference type="Proteomes" id="UP000782843"/>
    </source>
</evidence>
<dbReference type="PROSITE" id="PS51880">
    <property type="entry name" value="TGS"/>
    <property type="match status" value="1"/>
</dbReference>
<dbReference type="PANTHER" id="PTHR23305:SF18">
    <property type="entry name" value="OBG-TYPE G DOMAIN-CONTAINING PROTEIN"/>
    <property type="match status" value="1"/>
</dbReference>
<name>A0A955L4F8_9BACT</name>
<dbReference type="InterPro" id="IPR027417">
    <property type="entry name" value="P-loop_NTPase"/>
</dbReference>
<reference evidence="5" key="1">
    <citation type="submission" date="2020-04" db="EMBL/GenBank/DDBJ databases">
        <authorList>
            <person name="Zhang T."/>
        </authorList>
    </citation>
    <scope>NUCLEOTIDE SEQUENCE</scope>
    <source>
        <strain evidence="5">HKST-UBA10</strain>
    </source>
</reference>
<evidence type="ECO:0000256" key="2">
    <source>
        <dbReference type="ARBA" id="ARBA00022840"/>
    </source>
</evidence>
<comment type="caution">
    <text evidence="5">The sequence shown here is derived from an EMBL/GenBank/DDBJ whole genome shotgun (WGS) entry which is preliminary data.</text>
</comment>
<keyword evidence="1" id="KW-0547">Nucleotide-binding</keyword>
<keyword evidence="2" id="KW-0067">ATP-binding</keyword>
<accession>A0A955L4F8</accession>
<reference evidence="5" key="2">
    <citation type="journal article" date="2021" name="Microbiome">
        <title>Successional dynamics and alternative stable states in a saline activated sludge microbial community over 9 years.</title>
        <authorList>
            <person name="Wang Y."/>
            <person name="Ye J."/>
            <person name="Ju F."/>
            <person name="Liu L."/>
            <person name="Boyd J.A."/>
            <person name="Deng Y."/>
            <person name="Parks D.H."/>
            <person name="Jiang X."/>
            <person name="Yin X."/>
            <person name="Woodcroft B.J."/>
            <person name="Tyson G.W."/>
            <person name="Hugenholtz P."/>
            <person name="Polz M.F."/>
            <person name="Zhang T."/>
        </authorList>
    </citation>
    <scope>NUCLEOTIDE SEQUENCE</scope>
    <source>
        <strain evidence="5">HKST-UBA10</strain>
    </source>
</reference>
<dbReference type="FunFam" id="1.10.150.300:FF:000001">
    <property type="entry name" value="Ribosome-binding ATPase YchF"/>
    <property type="match status" value="1"/>
</dbReference>
<dbReference type="Gene3D" id="3.10.20.30">
    <property type="match status" value="1"/>
</dbReference>
<feature type="domain" description="TGS" evidence="4">
    <location>
        <begin position="194"/>
        <end position="277"/>
    </location>
</feature>
<dbReference type="Proteomes" id="UP000782843">
    <property type="component" value="Unassembled WGS sequence"/>
</dbReference>
<dbReference type="GO" id="GO:0016887">
    <property type="term" value="F:ATP hydrolysis activity"/>
    <property type="evidence" value="ECO:0007669"/>
    <property type="project" value="TreeGrafter"/>
</dbReference>
<dbReference type="GO" id="GO:0005737">
    <property type="term" value="C:cytoplasm"/>
    <property type="evidence" value="ECO:0007669"/>
    <property type="project" value="TreeGrafter"/>
</dbReference>
<dbReference type="SUPFAM" id="SSF81271">
    <property type="entry name" value="TGS-like"/>
    <property type="match status" value="1"/>
</dbReference>
<evidence type="ECO:0000259" key="3">
    <source>
        <dbReference type="PROSITE" id="PS51710"/>
    </source>
</evidence>
<dbReference type="GO" id="GO:0005525">
    <property type="term" value="F:GTP binding"/>
    <property type="evidence" value="ECO:0007669"/>
    <property type="project" value="InterPro"/>
</dbReference>
<feature type="non-terminal residue" evidence="5">
    <location>
        <position position="1"/>
    </location>
</feature>
<feature type="domain" description="OBG-type G" evidence="3">
    <location>
        <begin position="1"/>
        <end position="172"/>
    </location>
</feature>
<dbReference type="InterPro" id="IPR012675">
    <property type="entry name" value="Beta-grasp_dom_sf"/>
</dbReference>
<proteinExistence type="predicted"/>
<evidence type="ECO:0000259" key="4">
    <source>
        <dbReference type="PROSITE" id="PS51880"/>
    </source>
</evidence>
<dbReference type="PROSITE" id="PS51710">
    <property type="entry name" value="G_OBG"/>
    <property type="match status" value="1"/>
</dbReference>
<dbReference type="SUPFAM" id="SSF52540">
    <property type="entry name" value="P-loop containing nucleoside triphosphate hydrolases"/>
    <property type="match status" value="1"/>
</dbReference>
<dbReference type="InterPro" id="IPR012676">
    <property type="entry name" value="TGS-like"/>
</dbReference>
<organism evidence="5 6">
    <name type="scientific">Candidatus Dojkabacteria bacterium</name>
    <dbReference type="NCBI Taxonomy" id="2099670"/>
    <lineage>
        <taxon>Bacteria</taxon>
        <taxon>Candidatus Dojkabacteria</taxon>
    </lineage>
</organism>
<dbReference type="InterPro" id="IPR023192">
    <property type="entry name" value="TGS-like_dom_sf"/>
</dbReference>